<evidence type="ECO:0000313" key="3">
    <source>
        <dbReference type="Proteomes" id="UP000043764"/>
    </source>
</evidence>
<dbReference type="RefSeq" id="WP_050673904.1">
    <property type="nucleotide sequence ID" value="NZ_CVRL01000037.1"/>
</dbReference>
<name>A0A0H5D4V2_9RHOB</name>
<dbReference type="InterPro" id="IPR016087">
    <property type="entry name" value="Chalcone_isomerase"/>
</dbReference>
<reference evidence="3" key="1">
    <citation type="submission" date="2015-05" db="EMBL/GenBank/DDBJ databases">
        <authorList>
            <person name="Rodrigo-Torres Lidia"/>
            <person name="Arahal R.David."/>
        </authorList>
    </citation>
    <scope>NUCLEOTIDE SEQUENCE [LARGE SCALE GENOMIC DNA]</scope>
    <source>
        <strain evidence="3">CECT 7321</strain>
    </source>
</reference>
<dbReference type="EMBL" id="CVRL01000037">
    <property type="protein sequence ID" value="CRL12054.1"/>
    <property type="molecule type" value="Genomic_DNA"/>
</dbReference>
<evidence type="ECO:0000313" key="2">
    <source>
        <dbReference type="EMBL" id="CRL12054.1"/>
    </source>
</evidence>
<dbReference type="Proteomes" id="UP000043764">
    <property type="component" value="Unassembled WGS sequence"/>
</dbReference>
<evidence type="ECO:0000259" key="1">
    <source>
        <dbReference type="Pfam" id="PF16036"/>
    </source>
</evidence>
<organism evidence="2 3">
    <name type="scientific">Phaeobacter italicus</name>
    <dbReference type="NCBI Taxonomy" id="481446"/>
    <lineage>
        <taxon>Bacteria</taxon>
        <taxon>Pseudomonadati</taxon>
        <taxon>Pseudomonadota</taxon>
        <taxon>Alphaproteobacteria</taxon>
        <taxon>Rhodobacterales</taxon>
        <taxon>Roseobacteraceae</taxon>
        <taxon>Phaeobacter</taxon>
    </lineage>
</organism>
<proteinExistence type="predicted"/>
<dbReference type="AlphaFoldDB" id="A0A0H5D4V2"/>
<keyword evidence="3" id="KW-1185">Reference proteome</keyword>
<dbReference type="Pfam" id="PF16036">
    <property type="entry name" value="Chalcone_3"/>
    <property type="match status" value="1"/>
</dbReference>
<feature type="domain" description="Chalcone isomerase" evidence="1">
    <location>
        <begin position="55"/>
        <end position="176"/>
    </location>
</feature>
<sequence>MPDTAIPILSRLTGVIASCATAAFCSVATPSKAEIGLSAPTKLGEVTFRWLGLPLYDASLFLEGEEQFDWNTPLALRLSYRRAFSKDQLMRATAAEIERLEGQRADQAQFLQKLDQCFRDVGAGDSFVASSPSRNQVALYLNGKRTCSVRHPDARKRFLNIWLSDNSRAARLSRELRGQ</sequence>
<dbReference type="STRING" id="481446.NIT7645_03547"/>
<gene>
    <name evidence="2" type="ORF">NIT7321_02926</name>
</gene>
<protein>
    <recommendedName>
        <fullName evidence="1">Chalcone isomerase domain-containing protein</fullName>
    </recommendedName>
</protein>
<accession>A0A0H5D4V2</accession>